<comment type="caution">
    <text evidence="2">The sequence shown here is derived from an EMBL/GenBank/DDBJ whole genome shotgun (WGS) entry which is preliminary data.</text>
</comment>
<reference evidence="2 3" key="1">
    <citation type="submission" date="2018-10" db="EMBL/GenBank/DDBJ databases">
        <authorList>
            <person name="Ekblom R."/>
            <person name="Jareborg N."/>
        </authorList>
    </citation>
    <scope>NUCLEOTIDE SEQUENCE [LARGE SCALE GENOMIC DNA]</scope>
    <source>
        <tissue evidence="2">Muscle</tissue>
    </source>
</reference>
<keyword evidence="3" id="KW-1185">Reference proteome</keyword>
<proteinExistence type="predicted"/>
<feature type="non-terminal residue" evidence="2">
    <location>
        <position position="1"/>
    </location>
</feature>
<sequence>GTEEPGVPDARRPTAQRGPRLHPGTRVFVPSPSRAGEATHSCTVPTLRAASERRAEGALGLGRKFAEAGGKANWKGQQDHITCGRGHSRLREV</sequence>
<name>A0A9X9M0W6_GULGU</name>
<evidence type="ECO:0000313" key="2">
    <source>
        <dbReference type="EMBL" id="VCX11317.1"/>
    </source>
</evidence>
<evidence type="ECO:0000256" key="1">
    <source>
        <dbReference type="SAM" id="MobiDB-lite"/>
    </source>
</evidence>
<feature type="region of interest" description="Disordered" evidence="1">
    <location>
        <begin position="1"/>
        <end position="41"/>
    </location>
</feature>
<protein>
    <submittedName>
        <fullName evidence="2">Uncharacterized protein</fullName>
    </submittedName>
</protein>
<dbReference type="AlphaFoldDB" id="A0A9X9M0W6"/>
<organism evidence="2 3">
    <name type="scientific">Gulo gulo</name>
    <name type="common">Wolverine</name>
    <name type="synonym">Gluton</name>
    <dbReference type="NCBI Taxonomy" id="48420"/>
    <lineage>
        <taxon>Eukaryota</taxon>
        <taxon>Metazoa</taxon>
        <taxon>Chordata</taxon>
        <taxon>Craniata</taxon>
        <taxon>Vertebrata</taxon>
        <taxon>Euteleostomi</taxon>
        <taxon>Mammalia</taxon>
        <taxon>Eutheria</taxon>
        <taxon>Laurasiatheria</taxon>
        <taxon>Carnivora</taxon>
        <taxon>Caniformia</taxon>
        <taxon>Musteloidea</taxon>
        <taxon>Mustelidae</taxon>
        <taxon>Guloninae</taxon>
        <taxon>Gulo</taxon>
    </lineage>
</organism>
<evidence type="ECO:0000313" key="3">
    <source>
        <dbReference type="Proteomes" id="UP000269945"/>
    </source>
</evidence>
<accession>A0A9X9M0W6</accession>
<dbReference type="EMBL" id="CYRY02034809">
    <property type="protein sequence ID" value="VCX11317.1"/>
    <property type="molecule type" value="Genomic_DNA"/>
</dbReference>
<gene>
    <name evidence="2" type="ORF">BN2614_LOCUS5</name>
</gene>
<dbReference type="Proteomes" id="UP000269945">
    <property type="component" value="Unassembled WGS sequence"/>
</dbReference>